<reference evidence="2" key="1">
    <citation type="journal article" date="2023" name="Plant J.">
        <title>The genome of the king protea, Protea cynaroides.</title>
        <authorList>
            <person name="Chang J."/>
            <person name="Duong T.A."/>
            <person name="Schoeman C."/>
            <person name="Ma X."/>
            <person name="Roodt D."/>
            <person name="Barker N."/>
            <person name="Li Z."/>
            <person name="Van de Peer Y."/>
            <person name="Mizrachi E."/>
        </authorList>
    </citation>
    <scope>NUCLEOTIDE SEQUENCE</scope>
    <source>
        <tissue evidence="2">Young leaves</tissue>
    </source>
</reference>
<evidence type="ECO:0000313" key="2">
    <source>
        <dbReference type="EMBL" id="KAJ4967385.1"/>
    </source>
</evidence>
<feature type="compositionally biased region" description="Basic residues" evidence="1">
    <location>
        <begin position="16"/>
        <end position="25"/>
    </location>
</feature>
<dbReference type="Proteomes" id="UP001141806">
    <property type="component" value="Unassembled WGS sequence"/>
</dbReference>
<feature type="compositionally biased region" description="Low complexity" evidence="1">
    <location>
        <begin position="1"/>
        <end position="15"/>
    </location>
</feature>
<proteinExistence type="predicted"/>
<sequence length="106" mass="11208">MQARPAARRQSASKAAHPRKKAGHARRACRLAMACLAAEPRARGEAACRLAMACLAAAASPRRAACHATAADPPSSPCHGPAAHVTASHKHRWCPSVARQNFGRRE</sequence>
<accession>A0A9Q0KBH5</accession>
<gene>
    <name evidence="2" type="ORF">NE237_019234</name>
</gene>
<dbReference type="AlphaFoldDB" id="A0A9Q0KBH5"/>
<protein>
    <submittedName>
        <fullName evidence="2">Uncharacterized protein</fullName>
    </submittedName>
</protein>
<feature type="region of interest" description="Disordered" evidence="1">
    <location>
        <begin position="1"/>
        <end position="25"/>
    </location>
</feature>
<evidence type="ECO:0000256" key="1">
    <source>
        <dbReference type="SAM" id="MobiDB-lite"/>
    </source>
</evidence>
<organism evidence="2 3">
    <name type="scientific">Protea cynaroides</name>
    <dbReference type="NCBI Taxonomy" id="273540"/>
    <lineage>
        <taxon>Eukaryota</taxon>
        <taxon>Viridiplantae</taxon>
        <taxon>Streptophyta</taxon>
        <taxon>Embryophyta</taxon>
        <taxon>Tracheophyta</taxon>
        <taxon>Spermatophyta</taxon>
        <taxon>Magnoliopsida</taxon>
        <taxon>Proteales</taxon>
        <taxon>Proteaceae</taxon>
        <taxon>Protea</taxon>
    </lineage>
</organism>
<evidence type="ECO:0000313" key="3">
    <source>
        <dbReference type="Proteomes" id="UP001141806"/>
    </source>
</evidence>
<comment type="caution">
    <text evidence="2">The sequence shown here is derived from an EMBL/GenBank/DDBJ whole genome shotgun (WGS) entry which is preliminary data.</text>
</comment>
<dbReference type="EMBL" id="JAMYWD010000007">
    <property type="protein sequence ID" value="KAJ4967385.1"/>
    <property type="molecule type" value="Genomic_DNA"/>
</dbReference>
<name>A0A9Q0KBH5_9MAGN</name>
<keyword evidence="3" id="KW-1185">Reference proteome</keyword>